<sequence length="204" mass="23304">MSASEGIHISSTPSASASVLDSLTSNSSTLSPPSIPPASQNIGDDSISGKFDINLKDPLVFEYLNAIMGRAYRENRYDHAKYFQVLTILKKRYTPIQRCGTRRLELARTFCWIFLRAAQEVLEEVTQLREEVQELRSRKGEIEEVTQLREEVQELRGIRDEMHQYRQMMEKMQQFITANMGSCSTSLQTFQRQFPPPPPPSTAI</sequence>
<name>A0A8K0HDH6_9ROSA</name>
<feature type="coiled-coil region" evidence="1">
    <location>
        <begin position="115"/>
        <end position="168"/>
    </location>
</feature>
<dbReference type="EMBL" id="VOIH02000003">
    <property type="protein sequence ID" value="KAF3449850.1"/>
    <property type="molecule type" value="Genomic_DNA"/>
</dbReference>
<evidence type="ECO:0000313" key="2">
    <source>
        <dbReference type="EMBL" id="KAF3449850.1"/>
    </source>
</evidence>
<evidence type="ECO:0000313" key="3">
    <source>
        <dbReference type="Proteomes" id="UP000796880"/>
    </source>
</evidence>
<keyword evidence="3" id="KW-1185">Reference proteome</keyword>
<accession>A0A8K0HDH6</accession>
<evidence type="ECO:0000256" key="1">
    <source>
        <dbReference type="SAM" id="Coils"/>
    </source>
</evidence>
<dbReference type="AlphaFoldDB" id="A0A8K0HDH6"/>
<proteinExistence type="predicted"/>
<dbReference type="OrthoDB" id="1706770at2759"/>
<reference evidence="2" key="1">
    <citation type="submission" date="2020-03" db="EMBL/GenBank/DDBJ databases">
        <title>A high-quality chromosome-level genome assembly of a woody plant with both climbing and erect habits, Rhamnella rubrinervis.</title>
        <authorList>
            <person name="Lu Z."/>
            <person name="Yang Y."/>
            <person name="Zhu X."/>
            <person name="Sun Y."/>
        </authorList>
    </citation>
    <scope>NUCLEOTIDE SEQUENCE</scope>
    <source>
        <strain evidence="2">BYM</strain>
        <tissue evidence="2">Leaf</tissue>
    </source>
</reference>
<organism evidence="2 3">
    <name type="scientific">Rhamnella rubrinervis</name>
    <dbReference type="NCBI Taxonomy" id="2594499"/>
    <lineage>
        <taxon>Eukaryota</taxon>
        <taxon>Viridiplantae</taxon>
        <taxon>Streptophyta</taxon>
        <taxon>Embryophyta</taxon>
        <taxon>Tracheophyta</taxon>
        <taxon>Spermatophyta</taxon>
        <taxon>Magnoliopsida</taxon>
        <taxon>eudicotyledons</taxon>
        <taxon>Gunneridae</taxon>
        <taxon>Pentapetalae</taxon>
        <taxon>rosids</taxon>
        <taxon>fabids</taxon>
        <taxon>Rosales</taxon>
        <taxon>Rhamnaceae</taxon>
        <taxon>rhamnoid group</taxon>
        <taxon>Rhamneae</taxon>
        <taxon>Rhamnella</taxon>
    </lineage>
</organism>
<dbReference type="Proteomes" id="UP000796880">
    <property type="component" value="Unassembled WGS sequence"/>
</dbReference>
<protein>
    <submittedName>
        <fullName evidence="2">Uncharacterized protein</fullName>
    </submittedName>
</protein>
<keyword evidence="1" id="KW-0175">Coiled coil</keyword>
<gene>
    <name evidence="2" type="ORF">FNV43_RR05929</name>
</gene>
<comment type="caution">
    <text evidence="2">The sequence shown here is derived from an EMBL/GenBank/DDBJ whole genome shotgun (WGS) entry which is preliminary data.</text>
</comment>